<evidence type="ECO:0000313" key="11">
    <source>
        <dbReference type="EMBL" id="PZW33092.1"/>
    </source>
</evidence>
<comment type="cofactor">
    <cofactor evidence="1 9">
        <name>FAD</name>
        <dbReference type="ChEBI" id="CHEBI:57692"/>
    </cofactor>
</comment>
<evidence type="ECO:0000256" key="8">
    <source>
        <dbReference type="ARBA" id="ARBA00049547"/>
    </source>
</evidence>
<proteinExistence type="inferred from homology"/>
<dbReference type="PANTHER" id="PTHR11530">
    <property type="entry name" value="D-AMINO ACID OXIDASE"/>
    <property type="match status" value="1"/>
</dbReference>
<evidence type="ECO:0000256" key="9">
    <source>
        <dbReference type="PIRSR" id="PIRSR000189-1"/>
    </source>
</evidence>
<dbReference type="PROSITE" id="PS00677">
    <property type="entry name" value="DAO"/>
    <property type="match status" value="1"/>
</dbReference>
<name>A0A326UB52_THEHA</name>
<evidence type="ECO:0000256" key="5">
    <source>
        <dbReference type="ARBA" id="ARBA00023002"/>
    </source>
</evidence>
<dbReference type="InterPro" id="IPR006181">
    <property type="entry name" value="D-amino_acid_oxidase_CS"/>
</dbReference>
<dbReference type="SUPFAM" id="SSF51971">
    <property type="entry name" value="Nucleotide-binding domain"/>
    <property type="match status" value="1"/>
</dbReference>
<keyword evidence="12" id="KW-1185">Reference proteome</keyword>
<accession>A0A326UB52</accession>
<dbReference type="SUPFAM" id="SSF54373">
    <property type="entry name" value="FAD-linked reductases, C-terminal domain"/>
    <property type="match status" value="1"/>
</dbReference>
<dbReference type="Proteomes" id="UP000248806">
    <property type="component" value="Unassembled WGS sequence"/>
</dbReference>
<dbReference type="GO" id="GO:0019478">
    <property type="term" value="P:D-amino acid catabolic process"/>
    <property type="evidence" value="ECO:0007669"/>
    <property type="project" value="TreeGrafter"/>
</dbReference>
<organism evidence="11 12">
    <name type="scientific">Thermosporothrix hazakensis</name>
    <dbReference type="NCBI Taxonomy" id="644383"/>
    <lineage>
        <taxon>Bacteria</taxon>
        <taxon>Bacillati</taxon>
        <taxon>Chloroflexota</taxon>
        <taxon>Ktedonobacteria</taxon>
        <taxon>Ktedonobacterales</taxon>
        <taxon>Thermosporotrichaceae</taxon>
        <taxon>Thermosporothrix</taxon>
    </lineage>
</organism>
<feature type="binding site" evidence="9">
    <location>
        <position position="152"/>
    </location>
    <ligand>
        <name>FAD</name>
        <dbReference type="ChEBI" id="CHEBI:57692"/>
    </ligand>
</feature>
<comment type="catalytic activity">
    <reaction evidence="8">
        <text>a D-alpha-amino acid + O2 + H2O = a 2-oxocarboxylate + H2O2 + NH4(+)</text>
        <dbReference type="Rhea" id="RHEA:21816"/>
        <dbReference type="ChEBI" id="CHEBI:15377"/>
        <dbReference type="ChEBI" id="CHEBI:15379"/>
        <dbReference type="ChEBI" id="CHEBI:16240"/>
        <dbReference type="ChEBI" id="CHEBI:28938"/>
        <dbReference type="ChEBI" id="CHEBI:35179"/>
        <dbReference type="ChEBI" id="CHEBI:59871"/>
        <dbReference type="EC" id="1.4.3.3"/>
    </reaction>
    <physiologicalReaction direction="left-to-right" evidence="8">
        <dbReference type="Rhea" id="RHEA:21817"/>
    </physiologicalReaction>
</comment>
<gene>
    <name evidence="11" type="ORF">EI42_01643</name>
</gene>
<evidence type="ECO:0000313" key="12">
    <source>
        <dbReference type="Proteomes" id="UP000248806"/>
    </source>
</evidence>
<dbReference type="GO" id="GO:0003884">
    <property type="term" value="F:D-amino-acid oxidase activity"/>
    <property type="evidence" value="ECO:0007669"/>
    <property type="project" value="UniProtKB-EC"/>
</dbReference>
<keyword evidence="5" id="KW-0560">Oxidoreductase</keyword>
<dbReference type="PANTHER" id="PTHR11530:SF11">
    <property type="entry name" value="D-ASPARTATE OXIDASE"/>
    <property type="match status" value="1"/>
</dbReference>
<dbReference type="Gene3D" id="3.30.9.10">
    <property type="entry name" value="D-Amino Acid Oxidase, subunit A, domain 2"/>
    <property type="match status" value="1"/>
</dbReference>
<evidence type="ECO:0000256" key="2">
    <source>
        <dbReference type="ARBA" id="ARBA00006730"/>
    </source>
</evidence>
<keyword evidence="4 9" id="KW-0274">FAD</keyword>
<dbReference type="InterPro" id="IPR006076">
    <property type="entry name" value="FAD-dep_OxRdtase"/>
</dbReference>
<evidence type="ECO:0000256" key="3">
    <source>
        <dbReference type="ARBA" id="ARBA00022630"/>
    </source>
</evidence>
<dbReference type="GO" id="GO:0005737">
    <property type="term" value="C:cytoplasm"/>
    <property type="evidence" value="ECO:0007669"/>
    <property type="project" value="TreeGrafter"/>
</dbReference>
<evidence type="ECO:0000259" key="10">
    <source>
        <dbReference type="Pfam" id="PF01266"/>
    </source>
</evidence>
<evidence type="ECO:0000256" key="7">
    <source>
        <dbReference type="ARBA" id="ARBA00039751"/>
    </source>
</evidence>
<dbReference type="RefSeq" id="WP_111320687.1">
    <property type="nucleotide sequence ID" value="NZ_BIFX01000001.1"/>
</dbReference>
<feature type="domain" description="FAD dependent oxidoreductase" evidence="10">
    <location>
        <begin position="3"/>
        <end position="311"/>
    </location>
</feature>
<feature type="binding site" evidence="9">
    <location>
        <position position="212"/>
    </location>
    <ligand>
        <name>D-dopa</name>
        <dbReference type="ChEBI" id="CHEBI:149689"/>
    </ligand>
</feature>
<dbReference type="Pfam" id="PF01266">
    <property type="entry name" value="DAO"/>
    <property type="match status" value="1"/>
</dbReference>
<dbReference type="EC" id="1.4.3.3" evidence="6"/>
<dbReference type="InterPro" id="IPR023209">
    <property type="entry name" value="DAO"/>
</dbReference>
<protein>
    <recommendedName>
        <fullName evidence="7">D-amino-acid oxidase</fullName>
        <ecNumber evidence="6">1.4.3.3</ecNumber>
    </recommendedName>
</protein>
<sequence length="319" mass="35044">MQVLVIGCGISGLTTGISLLRAGYSVHIKAKDLPPNTTSNIAAAVWYPYNAFPRDRITAWGKIAFRIFQTHATKPETGVLMRSFLEVKPAPVGDPWWLEAVESFRHATPDELPAGYADGYVFETPVIDTSRYLPYLMQVFQQEGGLITRETVTTLGDALTEYPIVINCSGLGARELVGDRDIHAGRGQTIRIKQNGFQRVIVDDEGPNKLAYIVPRTSDIILGGVDEENNENTSIIPEQNSGILQRCANLAPQFANLKPEDILSVQCGLRPLRSRIRLEAERPVPDRLLVHNYGHGGSGVTLSWGCATEVVTLVKQHTA</sequence>
<reference evidence="11 12" key="1">
    <citation type="submission" date="2018-06" db="EMBL/GenBank/DDBJ databases">
        <title>Genomic Encyclopedia of Archaeal and Bacterial Type Strains, Phase II (KMG-II): from individual species to whole genera.</title>
        <authorList>
            <person name="Goeker M."/>
        </authorList>
    </citation>
    <scope>NUCLEOTIDE SEQUENCE [LARGE SCALE GENOMIC DNA]</scope>
    <source>
        <strain evidence="11 12">ATCC BAA-1881</strain>
    </source>
</reference>
<evidence type="ECO:0000256" key="1">
    <source>
        <dbReference type="ARBA" id="ARBA00001974"/>
    </source>
</evidence>
<comment type="caution">
    <text evidence="11">The sequence shown here is derived from an EMBL/GenBank/DDBJ whole genome shotgun (WGS) entry which is preliminary data.</text>
</comment>
<evidence type="ECO:0000256" key="4">
    <source>
        <dbReference type="ARBA" id="ARBA00022827"/>
    </source>
</evidence>
<feature type="binding site" evidence="9">
    <location>
        <position position="270"/>
    </location>
    <ligand>
        <name>D-dopa</name>
        <dbReference type="ChEBI" id="CHEBI:149689"/>
    </ligand>
</feature>
<feature type="binding site" evidence="9">
    <location>
        <position position="297"/>
    </location>
    <ligand>
        <name>D-dopa</name>
        <dbReference type="ChEBI" id="CHEBI:149689"/>
    </ligand>
</feature>
<dbReference type="OrthoDB" id="246701at2"/>
<dbReference type="PIRSF" id="PIRSF000189">
    <property type="entry name" value="D-aa_oxidase"/>
    <property type="match status" value="1"/>
</dbReference>
<dbReference type="GO" id="GO:0071949">
    <property type="term" value="F:FAD binding"/>
    <property type="evidence" value="ECO:0007669"/>
    <property type="project" value="InterPro"/>
</dbReference>
<dbReference type="Gene3D" id="3.40.50.720">
    <property type="entry name" value="NAD(P)-binding Rossmann-like Domain"/>
    <property type="match status" value="1"/>
</dbReference>
<dbReference type="EMBL" id="QKUF01000003">
    <property type="protein sequence ID" value="PZW33092.1"/>
    <property type="molecule type" value="Genomic_DNA"/>
</dbReference>
<feature type="binding site" evidence="9">
    <location>
        <begin position="38"/>
        <end position="39"/>
    </location>
    <ligand>
        <name>FAD</name>
        <dbReference type="ChEBI" id="CHEBI:57692"/>
    </ligand>
</feature>
<evidence type="ECO:0000256" key="6">
    <source>
        <dbReference type="ARBA" id="ARBA00039101"/>
    </source>
</evidence>
<keyword evidence="3" id="KW-0285">Flavoprotein</keyword>
<dbReference type="AlphaFoldDB" id="A0A326UB52"/>
<feature type="binding site" evidence="9">
    <location>
        <begin position="296"/>
        <end position="301"/>
    </location>
    <ligand>
        <name>FAD</name>
        <dbReference type="ChEBI" id="CHEBI:57692"/>
    </ligand>
</feature>
<comment type="similarity">
    <text evidence="2">Belongs to the DAMOX/DASOX family.</text>
</comment>